<gene>
    <name evidence="2" type="ORF">PECUL_23A033204</name>
</gene>
<evidence type="ECO:0000313" key="2">
    <source>
        <dbReference type="EMBL" id="CAH2284303.1"/>
    </source>
</evidence>
<feature type="compositionally biased region" description="Basic and acidic residues" evidence="1">
    <location>
        <begin position="62"/>
        <end position="71"/>
    </location>
</feature>
<reference evidence="2" key="1">
    <citation type="submission" date="2022-03" db="EMBL/GenBank/DDBJ databases">
        <authorList>
            <person name="Alioto T."/>
            <person name="Alioto T."/>
            <person name="Gomez Garrido J."/>
        </authorList>
    </citation>
    <scope>NUCLEOTIDE SEQUENCE</scope>
</reference>
<evidence type="ECO:0000256" key="1">
    <source>
        <dbReference type="SAM" id="MobiDB-lite"/>
    </source>
</evidence>
<dbReference type="Proteomes" id="UP001295444">
    <property type="component" value="Chromosome 04"/>
</dbReference>
<dbReference type="EMBL" id="OW240915">
    <property type="protein sequence ID" value="CAH2284303.1"/>
    <property type="molecule type" value="Genomic_DNA"/>
</dbReference>
<feature type="non-terminal residue" evidence="2">
    <location>
        <position position="103"/>
    </location>
</feature>
<dbReference type="AlphaFoldDB" id="A0AAD1S3J2"/>
<feature type="region of interest" description="Disordered" evidence="1">
    <location>
        <begin position="42"/>
        <end position="103"/>
    </location>
</feature>
<feature type="compositionally biased region" description="Basic and acidic residues" evidence="1">
    <location>
        <begin position="93"/>
        <end position="103"/>
    </location>
</feature>
<feature type="compositionally biased region" description="Low complexity" evidence="1">
    <location>
        <begin position="44"/>
        <end position="54"/>
    </location>
</feature>
<name>A0AAD1S3J2_PELCU</name>
<proteinExistence type="predicted"/>
<sequence>MERVQLDYQEFSVYRWLSGEHKGKPRRFRKKIVKPNISTIDITSGESASEGEGSQTRPTVHFLDKDGESSMERQPTTITRSRLKHVKGQTQDADVRDDSIGPK</sequence>
<accession>A0AAD1S3J2</accession>
<evidence type="ECO:0000313" key="3">
    <source>
        <dbReference type="Proteomes" id="UP001295444"/>
    </source>
</evidence>
<protein>
    <submittedName>
        <fullName evidence="2">Uncharacterized protein</fullName>
    </submittedName>
</protein>
<keyword evidence="3" id="KW-1185">Reference proteome</keyword>
<organism evidence="2 3">
    <name type="scientific">Pelobates cultripes</name>
    <name type="common">Western spadefoot toad</name>
    <dbReference type="NCBI Taxonomy" id="61616"/>
    <lineage>
        <taxon>Eukaryota</taxon>
        <taxon>Metazoa</taxon>
        <taxon>Chordata</taxon>
        <taxon>Craniata</taxon>
        <taxon>Vertebrata</taxon>
        <taxon>Euteleostomi</taxon>
        <taxon>Amphibia</taxon>
        <taxon>Batrachia</taxon>
        <taxon>Anura</taxon>
        <taxon>Pelobatoidea</taxon>
        <taxon>Pelobatidae</taxon>
        <taxon>Pelobates</taxon>
    </lineage>
</organism>